<evidence type="ECO:0000256" key="8">
    <source>
        <dbReference type="ARBA" id="ARBA00023180"/>
    </source>
</evidence>
<evidence type="ECO:0000256" key="1">
    <source>
        <dbReference type="ARBA" id="ARBA00004609"/>
    </source>
</evidence>
<sequence length="104" mass="11041">MLQGRSPKPDKWEVHLGSGGGVVEQVSGDCDDEDGCGGSGSGEVKRTLKITDWMPEEMNLSDVKQIHQTDRGNTLDATGAGCTAATESMTFPLMCAVMLLPGLW</sequence>
<dbReference type="EMBL" id="JABWUV010000003">
    <property type="protein sequence ID" value="KAF6368559.1"/>
    <property type="molecule type" value="Genomic_DNA"/>
</dbReference>
<comment type="caution">
    <text evidence="11">The sequence shown here is derived from an EMBL/GenBank/DDBJ whole genome shotgun (WGS) entry which is preliminary data.</text>
</comment>
<evidence type="ECO:0000313" key="12">
    <source>
        <dbReference type="Proteomes" id="UP000527355"/>
    </source>
</evidence>
<reference evidence="11 12" key="1">
    <citation type="journal article" date="2020" name="Nature">
        <title>Six reference-quality genomes reveal evolution of bat adaptations.</title>
        <authorList>
            <person name="Jebb D."/>
            <person name="Huang Z."/>
            <person name="Pippel M."/>
            <person name="Hughes G.M."/>
            <person name="Lavrichenko K."/>
            <person name="Devanna P."/>
            <person name="Winkler S."/>
            <person name="Jermiin L.S."/>
            <person name="Skirmuntt E.C."/>
            <person name="Katzourakis A."/>
            <person name="Burkitt-Gray L."/>
            <person name="Ray D.A."/>
            <person name="Sullivan K.A.M."/>
            <person name="Roscito J.G."/>
            <person name="Kirilenko B.M."/>
            <person name="Davalos L.M."/>
            <person name="Corthals A.P."/>
            <person name="Power M.L."/>
            <person name="Jones G."/>
            <person name="Ransome R.D."/>
            <person name="Dechmann D.K.N."/>
            <person name="Locatelli A.G."/>
            <person name="Puechmaille S.J."/>
            <person name="Fedrigo O."/>
            <person name="Jarvis E.D."/>
            <person name="Hiller M."/>
            <person name="Vernes S.C."/>
            <person name="Myers E.W."/>
            <person name="Teeling E.C."/>
        </authorList>
    </citation>
    <scope>NUCLEOTIDE SEQUENCE [LARGE SCALE GENOMIC DNA]</scope>
    <source>
        <strain evidence="11">MMyoMyo1</strain>
        <tissue evidence="11">Flight muscle</tissue>
    </source>
</reference>
<keyword evidence="3" id="KW-1003">Cell membrane</keyword>
<comment type="subcellular location">
    <subcellularLocation>
        <location evidence="1">Cell membrane</location>
        <topology evidence="1">Lipid-anchor</topology>
        <topology evidence="1">GPI-anchor</topology>
    </subcellularLocation>
</comment>
<dbReference type="GO" id="GO:0009966">
    <property type="term" value="P:regulation of signal transduction"/>
    <property type="evidence" value="ECO:0007669"/>
    <property type="project" value="InterPro"/>
</dbReference>
<evidence type="ECO:0000256" key="4">
    <source>
        <dbReference type="ARBA" id="ARBA00022622"/>
    </source>
</evidence>
<name>A0A7J7Z384_MYOMY</name>
<keyword evidence="4" id="KW-0336">GPI-anchor</keyword>
<evidence type="ECO:0000256" key="9">
    <source>
        <dbReference type="ARBA" id="ARBA00023207"/>
    </source>
</evidence>
<evidence type="ECO:0000256" key="2">
    <source>
        <dbReference type="ARBA" id="ARBA00010260"/>
    </source>
</evidence>
<keyword evidence="6" id="KW-0654">Proteoglycan</keyword>
<keyword evidence="10" id="KW-0449">Lipoprotein</keyword>
<dbReference type="GO" id="GO:0098552">
    <property type="term" value="C:side of membrane"/>
    <property type="evidence" value="ECO:0007669"/>
    <property type="project" value="UniProtKB-KW"/>
</dbReference>
<evidence type="ECO:0000256" key="6">
    <source>
        <dbReference type="ARBA" id="ARBA00022974"/>
    </source>
</evidence>
<keyword evidence="8" id="KW-0325">Glycoprotein</keyword>
<dbReference type="Proteomes" id="UP000527355">
    <property type="component" value="Unassembled WGS sequence"/>
</dbReference>
<evidence type="ECO:0000313" key="11">
    <source>
        <dbReference type="EMBL" id="KAF6368559.1"/>
    </source>
</evidence>
<dbReference type="InterPro" id="IPR001863">
    <property type="entry name" value="Glypican"/>
</dbReference>
<evidence type="ECO:0000256" key="3">
    <source>
        <dbReference type="ARBA" id="ARBA00022475"/>
    </source>
</evidence>
<evidence type="ECO:0000256" key="7">
    <source>
        <dbReference type="ARBA" id="ARBA00023136"/>
    </source>
</evidence>
<keyword evidence="9" id="KW-0357">Heparan sulfate</keyword>
<comment type="similarity">
    <text evidence="2">Belongs to the glypican family.</text>
</comment>
<keyword evidence="5" id="KW-0732">Signal</keyword>
<dbReference type="GO" id="GO:0005886">
    <property type="term" value="C:plasma membrane"/>
    <property type="evidence" value="ECO:0007669"/>
    <property type="project" value="UniProtKB-SubCell"/>
</dbReference>
<dbReference type="AlphaFoldDB" id="A0A7J7Z384"/>
<evidence type="ECO:0000256" key="5">
    <source>
        <dbReference type="ARBA" id="ARBA00022729"/>
    </source>
</evidence>
<evidence type="ECO:0000256" key="10">
    <source>
        <dbReference type="ARBA" id="ARBA00023288"/>
    </source>
</evidence>
<keyword evidence="12" id="KW-1185">Reference proteome</keyword>
<accession>A0A7J7Z384</accession>
<protein>
    <submittedName>
        <fullName evidence="11">Glypican 5</fullName>
    </submittedName>
</protein>
<gene>
    <name evidence="11" type="ORF">mMyoMyo1_005864</name>
</gene>
<dbReference type="VEuPathDB" id="HostDB:GeneID_118651625"/>
<keyword evidence="7" id="KW-0472">Membrane</keyword>
<dbReference type="Pfam" id="PF01153">
    <property type="entry name" value="Glypican"/>
    <property type="match status" value="1"/>
</dbReference>
<proteinExistence type="inferred from homology"/>
<organism evidence="11 12">
    <name type="scientific">Myotis myotis</name>
    <name type="common">Greater mouse-eared bat</name>
    <name type="synonym">Vespertilio myotis</name>
    <dbReference type="NCBI Taxonomy" id="51298"/>
    <lineage>
        <taxon>Eukaryota</taxon>
        <taxon>Metazoa</taxon>
        <taxon>Chordata</taxon>
        <taxon>Craniata</taxon>
        <taxon>Vertebrata</taxon>
        <taxon>Euteleostomi</taxon>
        <taxon>Mammalia</taxon>
        <taxon>Eutheria</taxon>
        <taxon>Laurasiatheria</taxon>
        <taxon>Chiroptera</taxon>
        <taxon>Yangochiroptera</taxon>
        <taxon>Vespertilionidae</taxon>
        <taxon>Myotis</taxon>
    </lineage>
</organism>